<reference evidence="2 3" key="1">
    <citation type="submission" date="2018-04" db="EMBL/GenBank/DDBJ databases">
        <title>Genomic Encyclopedia of Archaeal and Bacterial Type Strains, Phase II (KMG-II): from individual species to whole genera.</title>
        <authorList>
            <person name="Goeker M."/>
        </authorList>
    </citation>
    <scope>NUCLEOTIDE SEQUENCE [LARGE SCALE GENOMIC DNA]</scope>
    <source>
        <strain evidence="2 3">DSM 5822</strain>
    </source>
</reference>
<organism evidence="2 3">
    <name type="scientific">Agitococcus lubricus</name>
    <dbReference type="NCBI Taxonomy" id="1077255"/>
    <lineage>
        <taxon>Bacteria</taxon>
        <taxon>Pseudomonadati</taxon>
        <taxon>Pseudomonadota</taxon>
        <taxon>Gammaproteobacteria</taxon>
        <taxon>Moraxellales</taxon>
        <taxon>Moraxellaceae</taxon>
        <taxon>Agitococcus</taxon>
    </lineage>
</organism>
<evidence type="ECO:0000313" key="2">
    <source>
        <dbReference type="EMBL" id="PTQ88207.1"/>
    </source>
</evidence>
<keyword evidence="3" id="KW-1185">Reference proteome</keyword>
<evidence type="ECO:0000256" key="1">
    <source>
        <dbReference type="SAM" id="SignalP"/>
    </source>
</evidence>
<comment type="caution">
    <text evidence="2">The sequence shown here is derived from an EMBL/GenBank/DDBJ whole genome shotgun (WGS) entry which is preliminary data.</text>
</comment>
<proteinExistence type="predicted"/>
<protein>
    <recommendedName>
        <fullName evidence="4">Outer membrane protein beta-barrel domain-containing protein</fullName>
    </recommendedName>
</protein>
<dbReference type="EMBL" id="QAON01000014">
    <property type="protein sequence ID" value="PTQ88207.1"/>
    <property type="molecule type" value="Genomic_DNA"/>
</dbReference>
<dbReference type="OrthoDB" id="6076333at2"/>
<dbReference type="RefSeq" id="WP_107866509.1">
    <property type="nucleotide sequence ID" value="NZ_QAON01000014.1"/>
</dbReference>
<accession>A0A2T5IWB9</accession>
<evidence type="ECO:0000313" key="3">
    <source>
        <dbReference type="Proteomes" id="UP000244223"/>
    </source>
</evidence>
<dbReference type="AlphaFoldDB" id="A0A2T5IWB9"/>
<keyword evidence="1" id="KW-0732">Signal</keyword>
<feature type="chain" id="PRO_5015731702" description="Outer membrane protein beta-barrel domain-containing protein" evidence="1">
    <location>
        <begin position="23"/>
        <end position="173"/>
    </location>
</feature>
<name>A0A2T5IWB9_9GAMM</name>
<gene>
    <name evidence="2" type="ORF">C8N29_11467</name>
</gene>
<dbReference type="Proteomes" id="UP000244223">
    <property type="component" value="Unassembled WGS sequence"/>
</dbReference>
<evidence type="ECO:0008006" key="4">
    <source>
        <dbReference type="Google" id="ProtNLM"/>
    </source>
</evidence>
<sequence>MPSLLKKLTTVALATCAFQATAADRPIQFPDYNSALTITGFATQSLHSTHTPGWGIGGDAVYSRDFFNQGGGFVYFPEGTDDPIFNVYIGSGYKRYAQLQYGFGTEGELYRFRSENDLAYLWVLARHLMKLDLSLPTRYENYPNNRWVVLFSAEKYDNRHYLDNVSVGLGLRY</sequence>
<feature type="signal peptide" evidence="1">
    <location>
        <begin position="1"/>
        <end position="22"/>
    </location>
</feature>